<gene>
    <name evidence="2" type="ORF">F4V91_03970</name>
</gene>
<dbReference type="EMBL" id="VZUL01000002">
    <property type="protein sequence ID" value="KAB1089352.1"/>
    <property type="molecule type" value="Genomic_DNA"/>
</dbReference>
<feature type="region of interest" description="Disordered" evidence="1">
    <location>
        <begin position="1"/>
        <end position="34"/>
    </location>
</feature>
<evidence type="ECO:0008006" key="4">
    <source>
        <dbReference type="Google" id="ProtNLM"/>
    </source>
</evidence>
<name>A0A6A1TXE6_NEOGA</name>
<sequence>MPAISPTGGEIGWAPAHRSTFDTSSGAPTNHRTTACWEATVAPLVISPPVGEMAGRPEGGAAAQPK</sequence>
<protein>
    <recommendedName>
        <fullName evidence="4">Propionyl-coenzyme A carboxylase alpha polypeptide</fullName>
    </recommendedName>
</protein>
<evidence type="ECO:0000313" key="2">
    <source>
        <dbReference type="EMBL" id="KAB1089352.1"/>
    </source>
</evidence>
<proteinExistence type="predicted"/>
<dbReference type="Proteomes" id="UP000386575">
    <property type="component" value="Unassembled WGS sequence"/>
</dbReference>
<accession>A0A6A1TXE6</accession>
<dbReference type="AlphaFoldDB" id="A0A6A1TXE6"/>
<evidence type="ECO:0000313" key="3">
    <source>
        <dbReference type="Proteomes" id="UP000386575"/>
    </source>
</evidence>
<evidence type="ECO:0000256" key="1">
    <source>
        <dbReference type="SAM" id="MobiDB-lite"/>
    </source>
</evidence>
<feature type="compositionally biased region" description="Polar residues" evidence="1">
    <location>
        <begin position="21"/>
        <end position="33"/>
    </location>
</feature>
<organism evidence="2 3">
    <name type="scientific">Neorhizobium galegae</name>
    <name type="common">Rhizobium galegae</name>
    <dbReference type="NCBI Taxonomy" id="399"/>
    <lineage>
        <taxon>Bacteria</taxon>
        <taxon>Pseudomonadati</taxon>
        <taxon>Pseudomonadota</taxon>
        <taxon>Alphaproteobacteria</taxon>
        <taxon>Hyphomicrobiales</taxon>
        <taxon>Rhizobiaceae</taxon>
        <taxon>Rhizobium/Agrobacterium group</taxon>
        <taxon>Neorhizobium</taxon>
    </lineage>
</organism>
<comment type="caution">
    <text evidence="2">The sequence shown here is derived from an EMBL/GenBank/DDBJ whole genome shotgun (WGS) entry which is preliminary data.</text>
</comment>
<reference evidence="2 3" key="1">
    <citation type="submission" date="2019-09" db="EMBL/GenBank/DDBJ databases">
        <title>Genome sequencing of Ng87 strain.</title>
        <authorList>
            <person name="Karasev E.S."/>
            <person name="Andronov E."/>
        </authorList>
    </citation>
    <scope>NUCLEOTIDE SEQUENCE [LARGE SCALE GENOMIC DNA]</scope>
    <source>
        <strain evidence="2 3">Ng87</strain>
    </source>
</reference>